<organism evidence="4 5">
    <name type="scientific">Escovopsis weberi</name>
    <dbReference type="NCBI Taxonomy" id="150374"/>
    <lineage>
        <taxon>Eukaryota</taxon>
        <taxon>Fungi</taxon>
        <taxon>Dikarya</taxon>
        <taxon>Ascomycota</taxon>
        <taxon>Pezizomycotina</taxon>
        <taxon>Sordariomycetes</taxon>
        <taxon>Hypocreomycetidae</taxon>
        <taxon>Hypocreales</taxon>
        <taxon>Hypocreaceae</taxon>
        <taxon>Escovopsis</taxon>
    </lineage>
</organism>
<dbReference type="STRING" id="150374.A0A0M9VTX0"/>
<reference evidence="4 5" key="1">
    <citation type="submission" date="2015-07" db="EMBL/GenBank/DDBJ databases">
        <title>The genome of the fungus Escovopsis weberi, a specialized disease agent of ant agriculture.</title>
        <authorList>
            <person name="de Man T.J."/>
            <person name="Stajich J.E."/>
            <person name="Kubicek C.P."/>
            <person name="Chenthamara K."/>
            <person name="Atanasova L."/>
            <person name="Druzhinina I.S."/>
            <person name="Birnbaum S."/>
            <person name="Barribeau S.M."/>
            <person name="Teiling C."/>
            <person name="Suen G."/>
            <person name="Currie C."/>
            <person name="Gerardo N.M."/>
        </authorList>
    </citation>
    <scope>NUCLEOTIDE SEQUENCE [LARGE SCALE GENOMIC DNA]</scope>
</reference>
<dbReference type="InterPro" id="IPR036291">
    <property type="entry name" value="NAD(P)-bd_dom_sf"/>
</dbReference>
<dbReference type="GO" id="GO:0016491">
    <property type="term" value="F:oxidoreductase activity"/>
    <property type="evidence" value="ECO:0007669"/>
    <property type="project" value="UniProtKB-KW"/>
</dbReference>
<comment type="caution">
    <text evidence="4">The sequence shown here is derived from an EMBL/GenBank/DDBJ whole genome shotgun (WGS) entry which is preliminary data.</text>
</comment>
<dbReference type="PANTHER" id="PTHR43180:SF66">
    <property type="entry name" value="SHORT-CHAIN DEHYDROGENASE_REDUCTASE FAMILY PROTEIN"/>
    <property type="match status" value="1"/>
</dbReference>
<dbReference type="OrthoDB" id="47007at2759"/>
<evidence type="ECO:0000256" key="3">
    <source>
        <dbReference type="ARBA" id="ARBA00023002"/>
    </source>
</evidence>
<dbReference type="CDD" id="cd05233">
    <property type="entry name" value="SDR_c"/>
    <property type="match status" value="1"/>
</dbReference>
<dbReference type="Gene3D" id="3.40.50.720">
    <property type="entry name" value="NAD(P)-binding Rossmann-like Domain"/>
    <property type="match status" value="1"/>
</dbReference>
<keyword evidence="2" id="KW-0521">NADP</keyword>
<dbReference type="PRINTS" id="PR00081">
    <property type="entry name" value="GDHRDH"/>
</dbReference>
<sequence>MSHQDKVIVLTHAARGFGRILAEWFLELGAKVVVSDPHRNHLDALKHEHAKSKPHYHARAHYQHCDVGNEASVRSLVASTVETFTVIDVVIFYAPVSDGHRAAGECETDHWHRVMSTGCHGPYHLAKHALPHMQKQCKARSGKNGGLFINLCSTAGIKGAAAGAACTASQHAMIGLTQNTASSYGHEGIYAVSGVLGKMRETVIEEVVVATKERIDISLRIYSEESFVEEYAAAKHIASICEGDNGKMLNGSTINMCGNWPAC</sequence>
<dbReference type="InterPro" id="IPR002347">
    <property type="entry name" value="SDR_fam"/>
</dbReference>
<evidence type="ECO:0000313" key="5">
    <source>
        <dbReference type="Proteomes" id="UP000053831"/>
    </source>
</evidence>
<dbReference type="Pfam" id="PF00106">
    <property type="entry name" value="adh_short"/>
    <property type="match status" value="1"/>
</dbReference>
<keyword evidence="3" id="KW-0560">Oxidoreductase</keyword>
<dbReference type="Proteomes" id="UP000053831">
    <property type="component" value="Unassembled WGS sequence"/>
</dbReference>
<evidence type="ECO:0000256" key="2">
    <source>
        <dbReference type="ARBA" id="ARBA00022857"/>
    </source>
</evidence>
<evidence type="ECO:0000256" key="1">
    <source>
        <dbReference type="ARBA" id="ARBA00006484"/>
    </source>
</evidence>
<accession>A0A0M9VTX0</accession>
<dbReference type="EMBL" id="LGSR01000020">
    <property type="protein sequence ID" value="KOS19263.1"/>
    <property type="molecule type" value="Genomic_DNA"/>
</dbReference>
<comment type="similarity">
    <text evidence="1">Belongs to the short-chain dehydrogenases/reductases (SDR) family.</text>
</comment>
<keyword evidence="5" id="KW-1185">Reference proteome</keyword>
<gene>
    <name evidence="4" type="ORF">ESCO_001009</name>
</gene>
<proteinExistence type="inferred from homology"/>
<protein>
    <submittedName>
        <fullName evidence="4">Putative oxidoreductase</fullName>
    </submittedName>
</protein>
<dbReference type="AlphaFoldDB" id="A0A0M9VTX0"/>
<dbReference type="PANTHER" id="PTHR43180">
    <property type="entry name" value="3-OXOACYL-(ACYL-CARRIER-PROTEIN) REDUCTASE (AFU_ORTHOLOGUE AFUA_6G11210)"/>
    <property type="match status" value="1"/>
</dbReference>
<evidence type="ECO:0000313" key="4">
    <source>
        <dbReference type="EMBL" id="KOS19263.1"/>
    </source>
</evidence>
<dbReference type="SUPFAM" id="SSF51735">
    <property type="entry name" value="NAD(P)-binding Rossmann-fold domains"/>
    <property type="match status" value="1"/>
</dbReference>
<name>A0A0M9VTX0_ESCWE</name>